<dbReference type="NCBIfam" id="NF004612">
    <property type="entry name" value="PRK05943.1"/>
    <property type="match status" value="1"/>
</dbReference>
<dbReference type="InterPro" id="IPR001021">
    <property type="entry name" value="Ribosomal_bL25_long"/>
</dbReference>
<protein>
    <recommendedName>
        <fullName evidence="5">Large ribosomal subunit protein bL25</fullName>
    </recommendedName>
    <alternativeName>
        <fullName evidence="5">General stress protein CTC</fullName>
    </alternativeName>
</protein>
<dbReference type="AlphaFoldDB" id="S5DKL8"/>
<evidence type="ECO:0000256" key="6">
    <source>
        <dbReference type="SAM" id="MobiDB-lite"/>
    </source>
</evidence>
<dbReference type="Gene3D" id="2.40.240.10">
    <property type="entry name" value="Ribosomal Protein L25, Chain P"/>
    <property type="match status" value="1"/>
</dbReference>
<dbReference type="InterPro" id="IPR029751">
    <property type="entry name" value="Ribosomal_L25_dom"/>
</dbReference>
<dbReference type="PANTHER" id="PTHR33284">
    <property type="entry name" value="RIBOSOMAL PROTEIN L25/GLN-TRNA SYNTHETASE, ANTI-CODON-BINDING DOMAIN-CONTAINING PROTEIN"/>
    <property type="match status" value="1"/>
</dbReference>
<evidence type="ECO:0000256" key="4">
    <source>
        <dbReference type="ARBA" id="ARBA00023274"/>
    </source>
</evidence>
<accession>S5DKL8</accession>
<evidence type="ECO:0000259" key="8">
    <source>
        <dbReference type="Pfam" id="PF14693"/>
    </source>
</evidence>
<feature type="domain" description="Large ribosomal subunit protein bL25 beta" evidence="8">
    <location>
        <begin position="101"/>
        <end position="185"/>
    </location>
</feature>
<dbReference type="Pfam" id="PF14693">
    <property type="entry name" value="Ribosomal_TL5_C"/>
    <property type="match status" value="1"/>
</dbReference>
<reference evidence="9" key="1">
    <citation type="journal article" date="2013" name="Sci. Rep.">
        <title>Metagenomics uncovers a new group of low GC and ultra-small marine Actinobacteria.</title>
        <authorList>
            <person name="Ghai R."/>
            <person name="Mizuno C.M."/>
            <person name="Picazo A."/>
            <person name="Camacho A."/>
            <person name="Rodriguez-Valera F."/>
        </authorList>
    </citation>
    <scope>NUCLEOTIDE SEQUENCE</scope>
</reference>
<dbReference type="CDD" id="cd00495">
    <property type="entry name" value="Ribosomal_L25_TL5_CTC"/>
    <property type="match status" value="1"/>
</dbReference>
<evidence type="ECO:0000256" key="5">
    <source>
        <dbReference type="HAMAP-Rule" id="MF_01334"/>
    </source>
</evidence>
<dbReference type="GO" id="GO:0008097">
    <property type="term" value="F:5S rRNA binding"/>
    <property type="evidence" value="ECO:0007669"/>
    <property type="project" value="InterPro"/>
</dbReference>
<dbReference type="HAMAP" id="MF_01334">
    <property type="entry name" value="Ribosomal_bL25_CTC"/>
    <property type="match status" value="1"/>
</dbReference>
<comment type="similarity">
    <text evidence="5">Belongs to the bacterial ribosomal protein bL25 family. CTC subfamily.</text>
</comment>
<evidence type="ECO:0000256" key="3">
    <source>
        <dbReference type="ARBA" id="ARBA00022980"/>
    </source>
</evidence>
<dbReference type="Gene3D" id="2.170.120.20">
    <property type="entry name" value="Ribosomal protein L25, beta domain"/>
    <property type="match status" value="1"/>
</dbReference>
<sequence>MEITLEATNRDKTGSAESRRLRSTGFIPAVMYGLGSEPESLLINAREFNNALKTEAGSNVILNVNVGKDSIPALAREIQRHAFKDEIVHVDLIRIDLSQTVEADVQVNFLGTPLGVKEEGGVVQTVNNTISITALPTSIPSSIDIDISELNVGDNVTATDIDLPDGVELTSEDDESILVTITIPRAVVEDEEVLDEGLEGEEGDEEAGEGDEESSEDASEDTESAEESGE</sequence>
<comment type="function">
    <text evidence="5">This is one of the proteins that binds to the 5S RNA in the ribosome where it forms part of the central protuberance.</text>
</comment>
<keyword evidence="2 5" id="KW-0694">RNA-binding</keyword>
<dbReference type="NCBIfam" id="TIGR00731">
    <property type="entry name" value="bL25_bact_ctc"/>
    <property type="match status" value="1"/>
</dbReference>
<dbReference type="SUPFAM" id="SSF50715">
    <property type="entry name" value="Ribosomal protein L25-like"/>
    <property type="match status" value="1"/>
</dbReference>
<gene>
    <name evidence="5" type="primary">rplY</name>
    <name evidence="5" type="synonym">ctc</name>
</gene>
<keyword evidence="3 5" id="KW-0689">Ribosomal protein</keyword>
<comment type="subunit">
    <text evidence="5">Part of the 50S ribosomal subunit; part of the 5S rRNA/L5/L18/L25 subcomplex. Contacts the 5S rRNA. Binds to the 5S rRNA independently of L5 and L18.</text>
</comment>
<proteinExistence type="inferred from homology"/>
<dbReference type="InterPro" id="IPR020930">
    <property type="entry name" value="Ribosomal_uL5_bac-type"/>
</dbReference>
<evidence type="ECO:0000256" key="2">
    <source>
        <dbReference type="ARBA" id="ARBA00022884"/>
    </source>
</evidence>
<keyword evidence="4 5" id="KW-0687">Ribonucleoprotein</keyword>
<dbReference type="InterPro" id="IPR011035">
    <property type="entry name" value="Ribosomal_bL25/Gln-tRNA_synth"/>
</dbReference>
<dbReference type="GO" id="GO:0022625">
    <property type="term" value="C:cytosolic large ribosomal subunit"/>
    <property type="evidence" value="ECO:0007669"/>
    <property type="project" value="TreeGrafter"/>
</dbReference>
<organism evidence="9">
    <name type="scientific">Candidatus Actinomarina minuta</name>
    <dbReference type="NCBI Taxonomy" id="1389454"/>
    <lineage>
        <taxon>Bacteria</taxon>
        <taxon>Bacillati</taxon>
        <taxon>Actinomycetota</taxon>
        <taxon>Actinomycetes</taxon>
        <taxon>Candidatus Actinomarinidae</taxon>
        <taxon>Candidatus Actinomarinales</taxon>
        <taxon>Candidatus Actinomarineae</taxon>
        <taxon>Candidatus Actinomarinaceae</taxon>
        <taxon>Candidatus Actinomarina</taxon>
    </lineage>
</organism>
<dbReference type="GO" id="GO:0003735">
    <property type="term" value="F:structural constituent of ribosome"/>
    <property type="evidence" value="ECO:0007669"/>
    <property type="project" value="InterPro"/>
</dbReference>
<keyword evidence="1 5" id="KW-0699">rRNA-binding</keyword>
<feature type="domain" description="Large ribosomal subunit protein bL25 L25" evidence="7">
    <location>
        <begin position="5"/>
        <end position="92"/>
    </location>
</feature>
<evidence type="ECO:0000256" key="1">
    <source>
        <dbReference type="ARBA" id="ARBA00022730"/>
    </source>
</evidence>
<feature type="region of interest" description="Disordered" evidence="6">
    <location>
        <begin position="189"/>
        <end position="230"/>
    </location>
</feature>
<evidence type="ECO:0000259" key="7">
    <source>
        <dbReference type="Pfam" id="PF01386"/>
    </source>
</evidence>
<dbReference type="PANTHER" id="PTHR33284:SF1">
    <property type="entry name" value="RIBOSOMAL PROTEIN L25_GLN-TRNA SYNTHETASE, ANTI-CODON-BINDING DOMAIN-CONTAINING PROTEIN"/>
    <property type="match status" value="1"/>
</dbReference>
<evidence type="ECO:0000313" key="9">
    <source>
        <dbReference type="EMBL" id="AGQ19386.1"/>
    </source>
</evidence>
<dbReference type="EMBL" id="KC811130">
    <property type="protein sequence ID" value="AGQ19386.1"/>
    <property type="molecule type" value="Genomic_DNA"/>
</dbReference>
<dbReference type="InterPro" id="IPR020056">
    <property type="entry name" value="Rbsml_bL25/Gln-tRNA_synth_N"/>
</dbReference>
<dbReference type="InterPro" id="IPR037121">
    <property type="entry name" value="Ribosomal_bL25_C"/>
</dbReference>
<name>S5DKL8_9ACTN</name>
<dbReference type="InterPro" id="IPR020057">
    <property type="entry name" value="Ribosomal_bL25_b-dom"/>
</dbReference>
<dbReference type="GO" id="GO:0006412">
    <property type="term" value="P:translation"/>
    <property type="evidence" value="ECO:0007669"/>
    <property type="project" value="UniProtKB-UniRule"/>
</dbReference>
<dbReference type="Pfam" id="PF01386">
    <property type="entry name" value="Ribosomal_L25p"/>
    <property type="match status" value="1"/>
</dbReference>